<dbReference type="GO" id="GO:0016020">
    <property type="term" value="C:membrane"/>
    <property type="evidence" value="ECO:0007669"/>
    <property type="project" value="UniProtKB-SubCell"/>
</dbReference>
<evidence type="ECO:0000313" key="7">
    <source>
        <dbReference type="Proteomes" id="UP000000496"/>
    </source>
</evidence>
<dbReference type="KEGG" id="sng:SNE_A02930"/>
<dbReference type="InterPro" id="IPR006182">
    <property type="entry name" value="FliF_N_dom"/>
</dbReference>
<name>F8L4M9_SIMNZ</name>
<dbReference type="EMBL" id="FR872582">
    <property type="protein sequence ID" value="CCB88170.1"/>
    <property type="molecule type" value="Genomic_DNA"/>
</dbReference>
<evidence type="ECO:0000256" key="4">
    <source>
        <dbReference type="SAM" id="SignalP"/>
    </source>
</evidence>
<organism evidence="6 7">
    <name type="scientific">Simkania negevensis (strain ATCC VR-1471 / DSM 27360 / Z)</name>
    <dbReference type="NCBI Taxonomy" id="331113"/>
    <lineage>
        <taxon>Bacteria</taxon>
        <taxon>Pseudomonadati</taxon>
        <taxon>Chlamydiota</taxon>
        <taxon>Chlamydiia</taxon>
        <taxon>Parachlamydiales</taxon>
        <taxon>Simkaniaceae</taxon>
        <taxon>Simkania</taxon>
    </lineage>
</organism>
<feature type="signal peptide" evidence="4">
    <location>
        <begin position="1"/>
        <end position="27"/>
    </location>
</feature>
<accession>F8L4M9</accession>
<dbReference type="PANTHER" id="PTHR30046">
    <property type="entry name" value="FLAGELLAR M-RING PROTEIN"/>
    <property type="match status" value="1"/>
</dbReference>
<evidence type="ECO:0000313" key="6">
    <source>
        <dbReference type="EMBL" id="CCB88170.1"/>
    </source>
</evidence>
<keyword evidence="4" id="KW-0732">Signal</keyword>
<feature type="chain" id="PRO_5003374163" evidence="4">
    <location>
        <begin position="28"/>
        <end position="317"/>
    </location>
</feature>
<dbReference type="eggNOG" id="COG4669">
    <property type="taxonomic scope" value="Bacteria"/>
</dbReference>
<dbReference type="Proteomes" id="UP000000496">
    <property type="component" value="Chromosome gsn.131"/>
</dbReference>
<feature type="transmembrane region" description="Helical" evidence="3">
    <location>
        <begin position="255"/>
        <end position="276"/>
    </location>
</feature>
<dbReference type="STRING" id="331113.SNE_A02930"/>
<dbReference type="RefSeq" id="WP_013942637.1">
    <property type="nucleotide sequence ID" value="NC_015713.1"/>
</dbReference>
<keyword evidence="6" id="KW-0449">Lipoprotein</keyword>
<feature type="domain" description="Flagellar M-ring N-terminal" evidence="5">
    <location>
        <begin position="32"/>
        <end position="217"/>
    </location>
</feature>
<dbReference type="InterPro" id="IPR045851">
    <property type="entry name" value="AMP-bd_C_sf"/>
</dbReference>
<dbReference type="PANTHER" id="PTHR30046:SF2">
    <property type="entry name" value="YOP PROTEINS TRANSLOCATION LIPOPROTEIN J"/>
    <property type="match status" value="1"/>
</dbReference>
<evidence type="ECO:0000259" key="5">
    <source>
        <dbReference type="Pfam" id="PF01514"/>
    </source>
</evidence>
<keyword evidence="2 3" id="KW-0472">Membrane</keyword>
<dbReference type="PROSITE" id="PS51257">
    <property type="entry name" value="PROKAR_LIPOPROTEIN"/>
    <property type="match status" value="1"/>
</dbReference>
<dbReference type="HOGENOM" id="CLU_073268_0_0_0"/>
<dbReference type="Gene3D" id="3.30.70.1530">
    <property type="entry name" value="Hypothetical protein rpa1041"/>
    <property type="match status" value="1"/>
</dbReference>
<keyword evidence="7" id="KW-1185">Reference proteome</keyword>
<reference key="1">
    <citation type="journal article" date="2011" name="Mol. Biol. Evol.">
        <title>Unity in variety -- the pan-genome of the Chlamydiae.</title>
        <authorList>
            <person name="Collingro A."/>
            <person name="Tischler P."/>
            <person name="Weinmaier T."/>
            <person name="Penz T."/>
            <person name="Heinz E."/>
            <person name="Brunham R.C."/>
            <person name="Read T.D."/>
            <person name="Bavoil P.M."/>
            <person name="Sachse K."/>
            <person name="Kahane S."/>
            <person name="Friedman M.G."/>
            <person name="Rattei T."/>
            <person name="Myers G.S.A."/>
            <person name="Horn M."/>
        </authorList>
    </citation>
    <scope>NUCLEOTIDE SEQUENCE</scope>
    <source>
        <strain>Z</strain>
    </source>
</reference>
<sequence length="317" mass="34624">MMRNKIKSWLRSLIVLGSLSSTLLIFTGCDSNQAIVSNIDEKEANVILVLLESKGIPAQKAKSETTQIGGGGAPKYSIMVPEKNTIDAIAYLNQNGFPRQQGTNLLDLFAKQGLMTSDKEETIRYQAGLAQQLTNTILMIDGVIDASVQLSFPPEESVLGTPGQTQQKRITAAVYVKHQGVIDDPNIHLENKIKRLISGSVTGLDINDVTVVSDRSRFTDITLGATPESLSGKPGEYVSIWNIVMSKESAARFRFLFFFITALAVILAVAFGWLVWKFYPTLKKKGAFKTLLSPIPWIGGKKGSEETSSSRETPPEG</sequence>
<reference evidence="6 7" key="2">
    <citation type="journal article" date="2011" name="Mol. Biol. Evol.">
        <title>Unity in variety--the pan-genome of the Chlamydiae.</title>
        <authorList>
            <person name="Collingro A."/>
            <person name="Tischler P."/>
            <person name="Weinmaier T."/>
            <person name="Penz T."/>
            <person name="Heinz E."/>
            <person name="Brunham R.C."/>
            <person name="Read T.D."/>
            <person name="Bavoil P.M."/>
            <person name="Sachse K."/>
            <person name="Kahane S."/>
            <person name="Friedman M.G."/>
            <person name="Rattei T."/>
            <person name="Myers G.S."/>
            <person name="Horn M."/>
        </authorList>
    </citation>
    <scope>NUCLEOTIDE SEQUENCE [LARGE SCALE GENOMIC DNA]</scope>
    <source>
        <strain evidence="7">ATCC VR-1471 / Z</strain>
    </source>
</reference>
<protein>
    <submittedName>
        <fullName evidence="6">Type III secretion periplasmic lipoprotein</fullName>
    </submittedName>
</protein>
<evidence type="ECO:0000256" key="1">
    <source>
        <dbReference type="ARBA" id="ARBA00004370"/>
    </source>
</evidence>
<comment type="subcellular location">
    <subcellularLocation>
        <location evidence="1">Membrane</location>
    </subcellularLocation>
</comment>
<dbReference type="Gene3D" id="3.30.300.30">
    <property type="match status" value="1"/>
</dbReference>
<keyword evidence="3" id="KW-0812">Transmembrane</keyword>
<dbReference type="OrthoDB" id="20369at2"/>
<dbReference type="AlphaFoldDB" id="F8L4M9"/>
<evidence type="ECO:0000256" key="3">
    <source>
        <dbReference type="SAM" id="Phobius"/>
    </source>
</evidence>
<evidence type="ECO:0000256" key="2">
    <source>
        <dbReference type="ARBA" id="ARBA00023136"/>
    </source>
</evidence>
<keyword evidence="3" id="KW-1133">Transmembrane helix</keyword>
<gene>
    <name evidence="6" type="primary">sctJ</name>
    <name evidence="6" type="ordered locus">SNE_A02930</name>
</gene>
<dbReference type="InterPro" id="IPR043427">
    <property type="entry name" value="YscJ/FliF"/>
</dbReference>
<proteinExistence type="predicted"/>
<dbReference type="Pfam" id="PF01514">
    <property type="entry name" value="YscJ_FliF"/>
    <property type="match status" value="1"/>
</dbReference>